<dbReference type="OrthoDB" id="10439509at2759"/>
<feature type="transmembrane region" description="Helical" evidence="1">
    <location>
        <begin position="28"/>
        <end position="49"/>
    </location>
</feature>
<accession>V9DX92</accession>
<gene>
    <name evidence="2" type="ORF">F443_21531</name>
</gene>
<keyword evidence="1" id="KW-0472">Membrane</keyword>
<name>V9DX92_PHYNI</name>
<keyword evidence="3" id="KW-1185">Reference proteome</keyword>
<dbReference type="EMBL" id="ANIZ01003765">
    <property type="protein sequence ID" value="ETI31500.1"/>
    <property type="molecule type" value="Genomic_DNA"/>
</dbReference>
<proteinExistence type="predicted"/>
<evidence type="ECO:0000313" key="2">
    <source>
        <dbReference type="EMBL" id="ETI31500.1"/>
    </source>
</evidence>
<organism evidence="2 3">
    <name type="scientific">Phytophthora nicotianae P1569</name>
    <dbReference type="NCBI Taxonomy" id="1317065"/>
    <lineage>
        <taxon>Eukaryota</taxon>
        <taxon>Sar</taxon>
        <taxon>Stramenopiles</taxon>
        <taxon>Oomycota</taxon>
        <taxon>Peronosporomycetes</taxon>
        <taxon>Peronosporales</taxon>
        <taxon>Peronosporaceae</taxon>
        <taxon>Phytophthora</taxon>
    </lineage>
</organism>
<dbReference type="AlphaFoldDB" id="V9DX92"/>
<dbReference type="HOGENOM" id="CLU_1762416_0_0_1"/>
<keyword evidence="1" id="KW-0812">Transmembrane</keyword>
<feature type="transmembrane region" description="Helical" evidence="1">
    <location>
        <begin position="69"/>
        <end position="91"/>
    </location>
</feature>
<dbReference type="Proteomes" id="UP000018721">
    <property type="component" value="Unassembled WGS sequence"/>
</dbReference>
<protein>
    <submittedName>
        <fullName evidence="2">Uncharacterized protein</fullName>
    </submittedName>
</protein>
<reference evidence="2 3" key="1">
    <citation type="submission" date="2013-11" db="EMBL/GenBank/DDBJ databases">
        <title>The Genome Sequence of Phytophthora parasitica P1569.</title>
        <authorList>
            <consortium name="The Broad Institute Genomics Platform"/>
            <person name="Russ C."/>
            <person name="Tyler B."/>
            <person name="Panabieres F."/>
            <person name="Shan W."/>
            <person name="Tripathy S."/>
            <person name="Grunwald N."/>
            <person name="Machado M."/>
            <person name="Johnson C.S."/>
            <person name="Arredondo F."/>
            <person name="Hong C."/>
            <person name="Coffey M."/>
            <person name="Young S.K."/>
            <person name="Zeng Q."/>
            <person name="Gargeya S."/>
            <person name="Fitzgerald M."/>
            <person name="Abouelleil A."/>
            <person name="Alvarado L."/>
            <person name="Chapman S.B."/>
            <person name="Gainer-Dewar J."/>
            <person name="Goldberg J."/>
            <person name="Griggs A."/>
            <person name="Gujja S."/>
            <person name="Hansen M."/>
            <person name="Howarth C."/>
            <person name="Imamovic A."/>
            <person name="Ireland A."/>
            <person name="Larimer J."/>
            <person name="McCowan C."/>
            <person name="Murphy C."/>
            <person name="Pearson M."/>
            <person name="Poon T.W."/>
            <person name="Priest M."/>
            <person name="Roberts A."/>
            <person name="Saif S."/>
            <person name="Shea T."/>
            <person name="Sykes S."/>
            <person name="Wortman J."/>
            <person name="Nusbaum C."/>
            <person name="Birren B."/>
        </authorList>
    </citation>
    <scope>NUCLEOTIDE SEQUENCE [LARGE SCALE GENOMIC DNA]</scope>
    <source>
        <strain evidence="2 3">P1569</strain>
    </source>
</reference>
<comment type="caution">
    <text evidence="2">The sequence shown here is derived from an EMBL/GenBank/DDBJ whole genome shotgun (WGS) entry which is preliminary data.</text>
</comment>
<evidence type="ECO:0000256" key="1">
    <source>
        <dbReference type="SAM" id="Phobius"/>
    </source>
</evidence>
<keyword evidence="1" id="KW-1133">Transmembrane helix</keyword>
<sequence>MVEVVRSALLLVNILNMMYQLSTWSMNYGFALGVQLDACFSFLLVFLLLLRGTCGPVSLPFVEIAIARVVYIAISRVLVLLAVLRVTYCLYMRTLPLDSWPDDNLNAVRHDYFVMDSITWMLQAVVNCSLSHDLRAPAKRTLLPTKFQ</sequence>
<evidence type="ECO:0000313" key="3">
    <source>
        <dbReference type="Proteomes" id="UP000018721"/>
    </source>
</evidence>